<dbReference type="SUPFAM" id="SSF56672">
    <property type="entry name" value="DNA/RNA polymerases"/>
    <property type="match status" value="1"/>
</dbReference>
<dbReference type="InterPro" id="IPR043502">
    <property type="entry name" value="DNA/RNA_pol_sf"/>
</dbReference>
<keyword evidence="2" id="KW-1185">Reference proteome</keyword>
<name>A0AAV9EG66_ACOCL</name>
<evidence type="ECO:0000313" key="1">
    <source>
        <dbReference type="EMBL" id="KAK1311017.1"/>
    </source>
</evidence>
<organism evidence="1 2">
    <name type="scientific">Acorus calamus</name>
    <name type="common">Sweet flag</name>
    <dbReference type="NCBI Taxonomy" id="4465"/>
    <lineage>
        <taxon>Eukaryota</taxon>
        <taxon>Viridiplantae</taxon>
        <taxon>Streptophyta</taxon>
        <taxon>Embryophyta</taxon>
        <taxon>Tracheophyta</taxon>
        <taxon>Spermatophyta</taxon>
        <taxon>Magnoliopsida</taxon>
        <taxon>Liliopsida</taxon>
        <taxon>Acoraceae</taxon>
        <taxon>Acorus</taxon>
    </lineage>
</organism>
<gene>
    <name evidence="1" type="ORF">QJS10_CPA08g01071</name>
</gene>
<sequence length="298" mass="33750">MVHPQFEQEFEAEEEYLHILKRDESLLRQKSRQLWLREGDKNSKFFYSSRKARAASNTIRKIKMEDGSFSNDPELIKAHAKEYFSSLLNKESTDPIHVLQPSANKLGSFIKSSNNIFHLIFADDLIVFTDCSLSSAVELQSLLSSFSKASGLHLNSGKSQLFCTSNSEALVEGLGIPLYNLPVHHLGLPLQSRYLSNTSCLPLINKMRKRLQSWIDVCLPKEEGGLGLKRSGEWNMAAMGTRLWEIASNHGSLWASWMNVRLEEKRPILIGLKRFGDLSTLLAGAFFVGKRDFTSFIH</sequence>
<dbReference type="AlphaFoldDB" id="A0AAV9EG66"/>
<accession>A0AAV9EG66</accession>
<reference evidence="1" key="1">
    <citation type="journal article" date="2023" name="Nat. Commun.">
        <title>Diploid and tetraploid genomes of Acorus and the evolution of monocots.</title>
        <authorList>
            <person name="Ma L."/>
            <person name="Liu K.W."/>
            <person name="Li Z."/>
            <person name="Hsiao Y.Y."/>
            <person name="Qi Y."/>
            <person name="Fu T."/>
            <person name="Tang G.D."/>
            <person name="Zhang D."/>
            <person name="Sun W.H."/>
            <person name="Liu D.K."/>
            <person name="Li Y."/>
            <person name="Chen G.Z."/>
            <person name="Liu X.D."/>
            <person name="Liao X.Y."/>
            <person name="Jiang Y.T."/>
            <person name="Yu X."/>
            <person name="Hao Y."/>
            <person name="Huang J."/>
            <person name="Zhao X.W."/>
            <person name="Ke S."/>
            <person name="Chen Y.Y."/>
            <person name="Wu W.L."/>
            <person name="Hsu J.L."/>
            <person name="Lin Y.F."/>
            <person name="Huang M.D."/>
            <person name="Li C.Y."/>
            <person name="Huang L."/>
            <person name="Wang Z.W."/>
            <person name="Zhao X."/>
            <person name="Zhong W.Y."/>
            <person name="Peng D.H."/>
            <person name="Ahmad S."/>
            <person name="Lan S."/>
            <person name="Zhang J.S."/>
            <person name="Tsai W.C."/>
            <person name="Van de Peer Y."/>
            <person name="Liu Z.J."/>
        </authorList>
    </citation>
    <scope>NUCLEOTIDE SEQUENCE</scope>
    <source>
        <strain evidence="1">CP</strain>
    </source>
</reference>
<proteinExistence type="predicted"/>
<protein>
    <recommendedName>
        <fullName evidence="3">Reverse transcriptase domain-containing protein</fullName>
    </recommendedName>
</protein>
<dbReference type="Proteomes" id="UP001180020">
    <property type="component" value="Unassembled WGS sequence"/>
</dbReference>
<reference evidence="1" key="2">
    <citation type="submission" date="2023-06" db="EMBL/GenBank/DDBJ databases">
        <authorList>
            <person name="Ma L."/>
            <person name="Liu K.-W."/>
            <person name="Li Z."/>
            <person name="Hsiao Y.-Y."/>
            <person name="Qi Y."/>
            <person name="Fu T."/>
            <person name="Tang G."/>
            <person name="Zhang D."/>
            <person name="Sun W.-H."/>
            <person name="Liu D.-K."/>
            <person name="Li Y."/>
            <person name="Chen G.-Z."/>
            <person name="Liu X.-D."/>
            <person name="Liao X.-Y."/>
            <person name="Jiang Y.-T."/>
            <person name="Yu X."/>
            <person name="Hao Y."/>
            <person name="Huang J."/>
            <person name="Zhao X.-W."/>
            <person name="Ke S."/>
            <person name="Chen Y.-Y."/>
            <person name="Wu W.-L."/>
            <person name="Hsu J.-L."/>
            <person name="Lin Y.-F."/>
            <person name="Huang M.-D."/>
            <person name="Li C.-Y."/>
            <person name="Huang L."/>
            <person name="Wang Z.-W."/>
            <person name="Zhao X."/>
            <person name="Zhong W.-Y."/>
            <person name="Peng D.-H."/>
            <person name="Ahmad S."/>
            <person name="Lan S."/>
            <person name="Zhang J.-S."/>
            <person name="Tsai W.-C."/>
            <person name="Van De Peer Y."/>
            <person name="Liu Z.-J."/>
        </authorList>
    </citation>
    <scope>NUCLEOTIDE SEQUENCE</scope>
    <source>
        <strain evidence="1">CP</strain>
        <tissue evidence="1">Leaves</tissue>
    </source>
</reference>
<dbReference type="PANTHER" id="PTHR33116">
    <property type="entry name" value="REVERSE TRANSCRIPTASE ZINC-BINDING DOMAIN-CONTAINING PROTEIN-RELATED-RELATED"/>
    <property type="match status" value="1"/>
</dbReference>
<evidence type="ECO:0008006" key="3">
    <source>
        <dbReference type="Google" id="ProtNLM"/>
    </source>
</evidence>
<evidence type="ECO:0000313" key="2">
    <source>
        <dbReference type="Proteomes" id="UP001180020"/>
    </source>
</evidence>
<dbReference type="PANTHER" id="PTHR33116:SF78">
    <property type="entry name" value="OS12G0587133 PROTEIN"/>
    <property type="match status" value="1"/>
</dbReference>
<dbReference type="EMBL" id="JAUJYO010000008">
    <property type="protein sequence ID" value="KAK1311017.1"/>
    <property type="molecule type" value="Genomic_DNA"/>
</dbReference>
<comment type="caution">
    <text evidence="1">The sequence shown here is derived from an EMBL/GenBank/DDBJ whole genome shotgun (WGS) entry which is preliminary data.</text>
</comment>